<evidence type="ECO:0000313" key="4">
    <source>
        <dbReference type="EMBL" id="MSE15246.1"/>
    </source>
</evidence>
<gene>
    <name evidence="4" type="ORF">GKC49_08875</name>
</gene>
<dbReference type="GO" id="GO:0004888">
    <property type="term" value="F:transmembrane signaling receptor activity"/>
    <property type="evidence" value="ECO:0007669"/>
    <property type="project" value="TreeGrafter"/>
</dbReference>
<dbReference type="Pfam" id="PF00015">
    <property type="entry name" value="MCPsignal"/>
    <property type="match status" value="1"/>
</dbReference>
<dbReference type="GO" id="GO:0006935">
    <property type="term" value="P:chemotaxis"/>
    <property type="evidence" value="ECO:0007669"/>
    <property type="project" value="TreeGrafter"/>
</dbReference>
<dbReference type="InterPro" id="IPR004089">
    <property type="entry name" value="MCPsignal_dom"/>
</dbReference>
<evidence type="ECO:0000313" key="5">
    <source>
        <dbReference type="Proteomes" id="UP000461948"/>
    </source>
</evidence>
<feature type="non-terminal residue" evidence="4">
    <location>
        <position position="1"/>
    </location>
</feature>
<dbReference type="AlphaFoldDB" id="A0A7X2MLI1"/>
<dbReference type="PANTHER" id="PTHR43531:SF14">
    <property type="entry name" value="METHYL-ACCEPTING CHEMOTAXIS PROTEIN I-RELATED"/>
    <property type="match status" value="1"/>
</dbReference>
<name>A0A7X2MLI1_ENTAG</name>
<dbReference type="InterPro" id="IPR051310">
    <property type="entry name" value="MCP_chemotaxis"/>
</dbReference>
<accession>A0A7X2MLI1</accession>
<comment type="similarity">
    <text evidence="2">Belongs to the methyl-accepting chemotaxis (MCP) protein family.</text>
</comment>
<comment type="caution">
    <text evidence="4">The sequence shown here is derived from an EMBL/GenBank/DDBJ whole genome shotgun (WGS) entry which is preliminary data.</text>
</comment>
<keyword evidence="1" id="KW-0488">Methylation</keyword>
<evidence type="ECO:0000256" key="1">
    <source>
        <dbReference type="ARBA" id="ARBA00022481"/>
    </source>
</evidence>
<proteinExistence type="inferred from homology"/>
<evidence type="ECO:0000256" key="2">
    <source>
        <dbReference type="ARBA" id="ARBA00029447"/>
    </source>
</evidence>
<dbReference type="Gene3D" id="1.10.287.950">
    <property type="entry name" value="Methyl-accepting chemotaxis protein"/>
    <property type="match status" value="1"/>
</dbReference>
<dbReference type="SUPFAM" id="SSF58104">
    <property type="entry name" value="Methyl-accepting chemotaxis protein (MCP) signaling domain"/>
    <property type="match status" value="1"/>
</dbReference>
<dbReference type="EMBL" id="WKLC01000296">
    <property type="protein sequence ID" value="MSE15246.1"/>
    <property type="molecule type" value="Genomic_DNA"/>
</dbReference>
<feature type="domain" description="Methyl-accepting transducer" evidence="3">
    <location>
        <begin position="2"/>
        <end position="59"/>
    </location>
</feature>
<dbReference type="GO" id="GO:0005886">
    <property type="term" value="C:plasma membrane"/>
    <property type="evidence" value="ECO:0007669"/>
    <property type="project" value="TreeGrafter"/>
</dbReference>
<dbReference type="PANTHER" id="PTHR43531">
    <property type="entry name" value="PROTEIN ICFG"/>
    <property type="match status" value="1"/>
</dbReference>
<dbReference type="GO" id="GO:0007165">
    <property type="term" value="P:signal transduction"/>
    <property type="evidence" value="ECO:0007669"/>
    <property type="project" value="InterPro"/>
</dbReference>
<sequence>SQVEHGLEQASGVGSNSENVRQAIQQVADLVNEIAAATSEQSKGIEQVHQAIGQMDEVTQQNASLVEEASSASKSLQEQAETLSGLVATFKLESNHRAVQSQQTAAVRRPVLHAKQPEQQTIDLTKANWESF</sequence>
<organism evidence="4 5">
    <name type="scientific">Enterobacter agglomerans</name>
    <name type="common">Erwinia herbicola</name>
    <name type="synonym">Pantoea agglomerans</name>
    <dbReference type="NCBI Taxonomy" id="549"/>
    <lineage>
        <taxon>Bacteria</taxon>
        <taxon>Pseudomonadati</taxon>
        <taxon>Pseudomonadota</taxon>
        <taxon>Gammaproteobacteria</taxon>
        <taxon>Enterobacterales</taxon>
        <taxon>Erwiniaceae</taxon>
        <taxon>Pantoea</taxon>
        <taxon>Pantoea agglomerans group</taxon>
    </lineage>
</organism>
<protein>
    <submittedName>
        <fullName evidence="4">Methyl-accepting chemotaxis protein</fullName>
    </submittedName>
</protein>
<reference evidence="4 5" key="1">
    <citation type="submission" date="2019-11" db="EMBL/GenBank/DDBJ databases">
        <title>Draft Genome Sequence of Plant Growth-Promoting Rhizosphere-Associated Bacteria.</title>
        <authorList>
            <person name="Vasilyev I.Y."/>
            <person name="Radchenko V."/>
            <person name="Ilnitskaya E.V."/>
        </authorList>
    </citation>
    <scope>NUCLEOTIDE SEQUENCE [LARGE SCALE GENOMIC DNA]</scope>
    <source>
        <strain evidence="4 5">VRA_MhP_f</strain>
    </source>
</reference>
<dbReference type="Proteomes" id="UP000461948">
    <property type="component" value="Unassembled WGS sequence"/>
</dbReference>
<evidence type="ECO:0000259" key="3">
    <source>
        <dbReference type="Pfam" id="PF00015"/>
    </source>
</evidence>